<dbReference type="eggNOG" id="KOG2186">
    <property type="taxonomic scope" value="Eukaryota"/>
</dbReference>
<dbReference type="Gene3D" id="3.30.160.60">
    <property type="entry name" value="Classic Zinc Finger"/>
    <property type="match status" value="5"/>
</dbReference>
<dbReference type="Proteomes" id="UP000008311">
    <property type="component" value="Unassembled WGS sequence"/>
</dbReference>
<evidence type="ECO:0000256" key="1">
    <source>
        <dbReference type="SAM" id="MobiDB-lite"/>
    </source>
</evidence>
<dbReference type="GO" id="GO:0008270">
    <property type="term" value="F:zinc ion binding"/>
    <property type="evidence" value="ECO:0007669"/>
    <property type="project" value="InterPro"/>
</dbReference>
<feature type="region of interest" description="Disordered" evidence="1">
    <location>
        <begin position="965"/>
        <end position="989"/>
    </location>
</feature>
<feature type="domain" description="C2H2-type" evidence="2">
    <location>
        <begin position="631"/>
        <end position="653"/>
    </location>
</feature>
<protein>
    <recommendedName>
        <fullName evidence="2">C2H2-type domain-containing protein</fullName>
    </recommendedName>
</protein>
<dbReference type="InterPro" id="IPR036236">
    <property type="entry name" value="Znf_C2H2_sf"/>
</dbReference>
<evidence type="ECO:0000313" key="4">
    <source>
        <dbReference type="Proteomes" id="UP000008311"/>
    </source>
</evidence>
<dbReference type="PANTHER" id="PTHR47487">
    <property type="entry name" value="OS06G0651300 PROTEIN-RELATED"/>
    <property type="match status" value="1"/>
</dbReference>
<gene>
    <name evidence="3" type="ORF">RCOM_0818870</name>
</gene>
<dbReference type="InterPro" id="IPR003604">
    <property type="entry name" value="Matrin/U1-like-C_Znf_C2H2"/>
</dbReference>
<reference evidence="4" key="1">
    <citation type="journal article" date="2010" name="Nat. Biotechnol.">
        <title>Draft genome sequence of the oilseed species Ricinus communis.</title>
        <authorList>
            <person name="Chan A.P."/>
            <person name="Crabtree J."/>
            <person name="Zhao Q."/>
            <person name="Lorenzi H."/>
            <person name="Orvis J."/>
            <person name="Puiu D."/>
            <person name="Melake-Berhan A."/>
            <person name="Jones K.M."/>
            <person name="Redman J."/>
            <person name="Chen G."/>
            <person name="Cahoon E.B."/>
            <person name="Gedil M."/>
            <person name="Stanke M."/>
            <person name="Haas B.J."/>
            <person name="Wortman J.R."/>
            <person name="Fraser-Liggett C.M."/>
            <person name="Ravel J."/>
            <person name="Rabinowicz P.D."/>
        </authorList>
    </citation>
    <scope>NUCLEOTIDE SEQUENCE [LARGE SCALE GENOMIC DNA]</scope>
    <source>
        <strain evidence="4">cv. Hale</strain>
    </source>
</reference>
<dbReference type="Pfam" id="PF12874">
    <property type="entry name" value="zf-met"/>
    <property type="match status" value="5"/>
</dbReference>
<feature type="domain" description="C2H2-type" evidence="2">
    <location>
        <begin position="951"/>
        <end position="973"/>
    </location>
</feature>
<proteinExistence type="predicted"/>
<dbReference type="InterPro" id="IPR004345">
    <property type="entry name" value="TB2_DP1_HVA22"/>
</dbReference>
<dbReference type="InParanoid" id="B9RX76"/>
<feature type="region of interest" description="Disordered" evidence="1">
    <location>
        <begin position="905"/>
        <end position="938"/>
    </location>
</feature>
<dbReference type="SMART" id="SM00355">
    <property type="entry name" value="ZnF_C2H2"/>
    <property type="match status" value="6"/>
</dbReference>
<name>B9RX76_RICCO</name>
<evidence type="ECO:0000313" key="3">
    <source>
        <dbReference type="EMBL" id="EEF44105.1"/>
    </source>
</evidence>
<dbReference type="SUPFAM" id="SSF57667">
    <property type="entry name" value="beta-beta-alpha zinc fingers"/>
    <property type="match status" value="5"/>
</dbReference>
<dbReference type="AlphaFoldDB" id="B9RX76"/>
<dbReference type="EMBL" id="EQ973826">
    <property type="protein sequence ID" value="EEF44105.1"/>
    <property type="molecule type" value="Genomic_DNA"/>
</dbReference>
<dbReference type="PROSITE" id="PS00028">
    <property type="entry name" value="ZINC_FINGER_C2H2_1"/>
    <property type="match status" value="3"/>
</dbReference>
<dbReference type="Pfam" id="PF03134">
    <property type="entry name" value="TB2_DP1_HVA22"/>
    <property type="match status" value="1"/>
</dbReference>
<feature type="domain" description="C2H2-type" evidence="2">
    <location>
        <begin position="478"/>
        <end position="500"/>
    </location>
</feature>
<dbReference type="PANTHER" id="PTHR47487:SF21">
    <property type="entry name" value="C2H2-TYPE DOMAIN-CONTAINING PROTEIN"/>
    <property type="match status" value="1"/>
</dbReference>
<accession>B9RX76</accession>
<evidence type="ECO:0000259" key="2">
    <source>
        <dbReference type="PROSITE" id="PS00028"/>
    </source>
</evidence>
<keyword evidence="4" id="KW-1185">Reference proteome</keyword>
<organism evidence="3 4">
    <name type="scientific">Ricinus communis</name>
    <name type="common">Castor bean</name>
    <dbReference type="NCBI Taxonomy" id="3988"/>
    <lineage>
        <taxon>Eukaryota</taxon>
        <taxon>Viridiplantae</taxon>
        <taxon>Streptophyta</taxon>
        <taxon>Embryophyta</taxon>
        <taxon>Tracheophyta</taxon>
        <taxon>Spermatophyta</taxon>
        <taxon>Magnoliopsida</taxon>
        <taxon>eudicotyledons</taxon>
        <taxon>Gunneridae</taxon>
        <taxon>Pentapetalae</taxon>
        <taxon>rosids</taxon>
        <taxon>fabids</taxon>
        <taxon>Malpighiales</taxon>
        <taxon>Euphorbiaceae</taxon>
        <taxon>Acalyphoideae</taxon>
        <taxon>Acalypheae</taxon>
        <taxon>Ricinus</taxon>
    </lineage>
</organism>
<dbReference type="eggNOG" id="KOG1725">
    <property type="taxonomic scope" value="Eukaryota"/>
</dbReference>
<dbReference type="InterPro" id="IPR013087">
    <property type="entry name" value="Znf_C2H2_type"/>
</dbReference>
<sequence length="989" mass="109612">MRKGFLMIGGIPSGICSFASILKRVWVDGQAISSLASACFGLSLLNVNRRASIQAIETNSMSDIQKLITYWVSLSLILILEELLKLLEWLPFWHIIRLVLVGCLVTPYFDGSFYVYKHIILPCLSMDPQVVINMFIKLKESFLKKCYLLIVVERDVKEYGPEAMENLVVLKPNFEEHKFAKKDINAEEMTEKKETTTSNKKVGKIKHYLVPAVDRISAALEIKELTAAMGSCQYLLPDIPPSRKISKEWVCPICQVTTTSEADCISHLLGKRHKAASEKLKVQNQMLQSQNSVGSAERDAPKEMASAMEVGRDLPEKPPSNNIQEWNCPICQVTTTSQTVFISHLHGGKHDVASWKLKANEHLMQSENLCASMKMGAAKVMAAATVESGDLHDKSPSKNIQQDWSCPVSQVTSTSERDFISYLHGRQQEAACEKLKAKNQMLQNGNSSVVVPQEMATVVEAGGNLPCKTPKNSQEWNCPICQVTVTDETSFISHLQGRRHEAASKMLKPKNQILRNENSLDPLETGAPNKEMPEAAVAGDLPTKSPCTDIKESTYSICQVTDANQTFFISHLQGSQHEAASDKLKAEDWMFQSNNSLDLMETNAPKEMATAMEVGGDFPYKEPKSIQEWNCPICQVTVTNKTNFISHLQGRRHEAASRTLKAKNEILKNENSLHSLETSARNKEMPEAAVAGDLLTKAPTKDIKEQVTDASETISISHLQGRQNEASSNNLKANWMLQLESNSSLDLLEPGTPKETAPVSEAGSDVYDIPPSMDIQKEWSCSVSPVVTTSEVDHISHSQGKQHEDMCERLKAKSQTSKSKVFPLSLTTHVPLESMEMTTLLVADQGIPEMPHSKFIQQECTCAMCPATTSSETDLEDASEKLKAQKPKTTIEFSPLSVAKKCNALEEEPKKHTSGNVSSPETTRDEAMKQGKLGNPTNNRYIEVRDSVWQCTICNIKFNNEGNIKPHLNGKKHLARTREQNGVSGSGLV</sequence>
<dbReference type="SMART" id="SM00451">
    <property type="entry name" value="ZnF_U1"/>
    <property type="match status" value="7"/>
</dbReference>
<feature type="region of interest" description="Disordered" evidence="1">
    <location>
        <begin position="746"/>
        <end position="765"/>
    </location>
</feature>
<dbReference type="GO" id="GO:0003676">
    <property type="term" value="F:nucleic acid binding"/>
    <property type="evidence" value="ECO:0007669"/>
    <property type="project" value="InterPro"/>
</dbReference>